<gene>
    <name evidence="3" type="primary">fxsT</name>
    <name evidence="3" type="ORF">MMA15_19615</name>
</gene>
<dbReference type="InterPro" id="IPR011990">
    <property type="entry name" value="TPR-like_helical_dom_sf"/>
</dbReference>
<dbReference type="SUPFAM" id="SSF48452">
    <property type="entry name" value="TPR-like"/>
    <property type="match status" value="2"/>
</dbReference>
<feature type="domain" description="TIR" evidence="2">
    <location>
        <begin position="20"/>
        <end position="142"/>
    </location>
</feature>
<dbReference type="InterPro" id="IPR053137">
    <property type="entry name" value="NLR-like"/>
</dbReference>
<reference evidence="3" key="2">
    <citation type="journal article" date="2023" name="Int. J. Syst. Evol. Microbiol.">
        <title>Streptomyces marispadix sp. nov., isolated from marine beach sediment of the Northern Coast of Portugal.</title>
        <authorList>
            <person name="dos Santos J.D.N."/>
            <person name="Vitorino I.R."/>
            <person name="Kallscheuer N."/>
            <person name="Srivastava A."/>
            <person name="Krautwurst S."/>
            <person name="Marz M."/>
            <person name="Jogler C."/>
            <person name="Lobo Da Cunha A."/>
            <person name="Catita J."/>
            <person name="Goncalves H."/>
            <person name="Gonzalez I."/>
            <person name="Reyes F."/>
            <person name="Lage O.M."/>
        </authorList>
    </citation>
    <scope>NUCLEOTIDE SEQUENCE</scope>
    <source>
        <strain evidence="3">M600PL45_2</strain>
    </source>
</reference>
<dbReference type="Proteomes" id="UP001166784">
    <property type="component" value="Unassembled WGS sequence"/>
</dbReference>
<dbReference type="RefSeq" id="WP_241061449.1">
    <property type="nucleotide sequence ID" value="NZ_JAKWJU010000002.1"/>
</dbReference>
<dbReference type="NCBIfam" id="NF040586">
    <property type="entry name" value="FxSxx_TPR"/>
    <property type="match status" value="1"/>
</dbReference>
<dbReference type="Pfam" id="PF00931">
    <property type="entry name" value="NB-ARC"/>
    <property type="match status" value="1"/>
</dbReference>
<dbReference type="SUPFAM" id="SSF52540">
    <property type="entry name" value="P-loop containing nucleoside triphosphate hydrolases"/>
    <property type="match status" value="1"/>
</dbReference>
<feature type="domain" description="NB-ARC" evidence="1">
    <location>
        <begin position="185"/>
        <end position="318"/>
    </location>
</feature>
<dbReference type="InterPro" id="IPR027417">
    <property type="entry name" value="P-loop_NTPase"/>
</dbReference>
<evidence type="ECO:0000259" key="2">
    <source>
        <dbReference type="Pfam" id="PF13676"/>
    </source>
</evidence>
<reference evidence="3" key="1">
    <citation type="submission" date="2022-03" db="EMBL/GenBank/DDBJ databases">
        <authorList>
            <person name="Santos J.D.N."/>
            <person name="Kallscheuer N."/>
            <person name="Jogler C."/>
            <person name="Lage O.M."/>
        </authorList>
    </citation>
    <scope>NUCLEOTIDE SEQUENCE</scope>
    <source>
        <strain evidence="3">M600PL45_2</strain>
    </source>
</reference>
<dbReference type="Pfam" id="PF13676">
    <property type="entry name" value="TIR_2"/>
    <property type="match status" value="1"/>
</dbReference>
<dbReference type="EMBL" id="JAKWJU010000002">
    <property type="protein sequence ID" value="MCH6162514.1"/>
    <property type="molecule type" value="Genomic_DNA"/>
</dbReference>
<dbReference type="Pfam" id="PF13424">
    <property type="entry name" value="TPR_12"/>
    <property type="match status" value="2"/>
</dbReference>
<comment type="caution">
    <text evidence="3">The sequence shown here is derived from an EMBL/GenBank/DDBJ whole genome shotgun (WGS) entry which is preliminary data.</text>
</comment>
<accession>A0ABS9T1W2</accession>
<evidence type="ECO:0000259" key="1">
    <source>
        <dbReference type="Pfam" id="PF00931"/>
    </source>
</evidence>
<keyword evidence="4" id="KW-1185">Reference proteome</keyword>
<evidence type="ECO:0000313" key="3">
    <source>
        <dbReference type="EMBL" id="MCH6162514.1"/>
    </source>
</evidence>
<dbReference type="PANTHER" id="PTHR46082">
    <property type="entry name" value="ATP/GTP-BINDING PROTEIN-RELATED"/>
    <property type="match status" value="1"/>
</dbReference>
<dbReference type="Gene3D" id="3.40.50.300">
    <property type="entry name" value="P-loop containing nucleotide triphosphate hydrolases"/>
    <property type="match status" value="1"/>
</dbReference>
<dbReference type="Pfam" id="PF13374">
    <property type="entry name" value="TPR_10"/>
    <property type="match status" value="2"/>
</dbReference>
<dbReference type="PANTHER" id="PTHR46082:SF6">
    <property type="entry name" value="AAA+ ATPASE DOMAIN-CONTAINING PROTEIN-RELATED"/>
    <property type="match status" value="1"/>
</dbReference>
<dbReference type="InterPro" id="IPR000157">
    <property type="entry name" value="TIR_dom"/>
</dbReference>
<dbReference type="Gene3D" id="1.25.40.10">
    <property type="entry name" value="Tetratricopeptide repeat domain"/>
    <property type="match status" value="2"/>
</dbReference>
<protein>
    <submittedName>
        <fullName evidence="3">FxSxx-COOH system tetratricopeptide repeat protein</fullName>
    </submittedName>
</protein>
<dbReference type="InterPro" id="IPR002182">
    <property type="entry name" value="NB-ARC"/>
</dbReference>
<proteinExistence type="predicted"/>
<name>A0ABS9T1W2_9ACTN</name>
<sequence>MSAQGQALEAELTGRQDRSFVIVYPGYHRHWATWIHRTLERLGCQVVLQRWGPPREQPLEEALADLLLADGTVLLVLSEWFFELGPRKEGEWDTALRGFVATHRDRFAAVNVTSPALPTSAAVVRPVELWGVSADEAVRRLLNRLEVDAEPAEMADAREGHRYPRDTPDVWGDVPRRSGDFTGRDDLLNSLQQRLMDAERGTAAIALVGMPGIGKSAIAAEYAHRFSSDYDVVWWVNSDARGTLRERFSELAPRLGLPAEAGGSGGRIRALREALRRGKPYGRWLIIFDGWDELTDAEALLPEGDGHVLITSRNRNWSRFTDVVTVPGFVRGESTGYLMRRARNITAEEADEVARELEDVPLALVQAAAFLNQSDMAVPEYLRMTRERGSLDFPVGLESAGDYPASSLTSWSILINQLRKDNPRAVQLLTLCTVFAPGRIPLGLVRAVPESELPEDLRWIARGRAAWTQALDVLTNFSVVSLEPVEHGGTGRADGGEDRVRMHRLVHSIASQLTATEDLEEYRRIVRRGLAEADPGTPQDSRTWPVYSELLLHIEPSGALTSTGNRVRKTVLNCVQYCSASAEYTTGVTLGARVREHWQATFPPSDPMWVPLSLSQSLCLRESGQIRAAHELIREQLADLDELDAPDAAAVLSVRQALAVVLRRLGRYGESLELSREINSAAQEVLGPDHVSSLVFRNNLGVALRQLGRYEEAYEIDAETLRRRERALSVRDPSTLVSGNNCAYDLRLMGKFSEALARQELGMQMHIQVLGPDHDQTLFARHQLLLCRYRAGEDREEIGEQLGLLLDRYRQVYGRSFYQTLNLVTDYGNFLREVGDTAQASRLIAEAEEGYRKLLGQAHPVPTGMQSSFGLILRAEGDTRGALNLFEQAYFGLRTLLGPDHPWTLGCALNSAAGRQDSGRGDEAVELGRDTLDRARRTLGDDHLLTLSVMSGLATDLRSLGEETESRKLDEDVLSRLTRTLGMRHPQTITIREGARPLWDFEPNLG</sequence>
<organism evidence="3 4">
    <name type="scientific">Streptomyces marispadix</name>
    <dbReference type="NCBI Taxonomy" id="2922868"/>
    <lineage>
        <taxon>Bacteria</taxon>
        <taxon>Bacillati</taxon>
        <taxon>Actinomycetota</taxon>
        <taxon>Actinomycetes</taxon>
        <taxon>Kitasatosporales</taxon>
        <taxon>Streptomycetaceae</taxon>
        <taxon>Streptomyces</taxon>
    </lineage>
</organism>
<evidence type="ECO:0000313" key="4">
    <source>
        <dbReference type="Proteomes" id="UP001166784"/>
    </source>
</evidence>